<sequence length="524" mass="57760">MVNHGVSRACGTCRKRRKKCDETKPICKRCADSGRACVGYRDESALYFRHYYVPPKVLPTEESPPSTSAEAEESAEKSILAAFRRDFVVESADRKVSRGFLDGMPELLAAAGPLSELGQAVSIVETAVLGNQQGRLDMIDDAARRYCSLLRSFQTTLFRRETHVNIQTLMTALLLGLYEIVSSNGSSVPKHVAHVRGVCAILLSNESPFDMAGGLQLFRLGNPLLLKGSLLEQTSHGVLCVPTSHDIIQNLDAVLVRCNPLFKRAKTILEDASSTSYELEGLLQASLDIHWAFNRWVQRQSEEWMPKTVHTIGEMTAFSSPHPFCWPGPVDTYLDLYVSAVWNTYRKTHVMLLEILRHTARRLSPNQETSVPMALPFDKLAQELTAALVASIPFHLAPSLSEYIYAITTDEDIPPGRPVGGLLLLHPLYVVGRCSIVPPSVRAYVGRCLAYIGQCMGIGQAALLAEAVRLEEASDRPLLWDEGNIDLPFQQMTEGHILIFAGMLLQPAQVDAMGHEGCPPGPEV</sequence>
<dbReference type="PROSITE" id="PS50048">
    <property type="entry name" value="ZN2_CY6_FUNGAL_2"/>
    <property type="match status" value="1"/>
</dbReference>
<dbReference type="AlphaFoldDB" id="A0AA38RM99"/>
<protein>
    <recommendedName>
        <fullName evidence="2">Zn(2)-C6 fungal-type domain-containing protein</fullName>
    </recommendedName>
</protein>
<evidence type="ECO:0000313" key="4">
    <source>
        <dbReference type="Proteomes" id="UP001174694"/>
    </source>
</evidence>
<evidence type="ECO:0000256" key="1">
    <source>
        <dbReference type="ARBA" id="ARBA00023242"/>
    </source>
</evidence>
<proteinExistence type="predicted"/>
<evidence type="ECO:0000313" key="3">
    <source>
        <dbReference type="EMBL" id="KAJ9150715.1"/>
    </source>
</evidence>
<dbReference type="SMART" id="SM00066">
    <property type="entry name" value="GAL4"/>
    <property type="match status" value="1"/>
</dbReference>
<dbReference type="Proteomes" id="UP001174694">
    <property type="component" value="Unassembled WGS sequence"/>
</dbReference>
<gene>
    <name evidence="3" type="ORF">NKR23_g3467</name>
</gene>
<dbReference type="CDD" id="cd00067">
    <property type="entry name" value="GAL4"/>
    <property type="match status" value="1"/>
</dbReference>
<keyword evidence="1" id="KW-0539">Nucleus</keyword>
<evidence type="ECO:0000259" key="2">
    <source>
        <dbReference type="PROSITE" id="PS50048"/>
    </source>
</evidence>
<dbReference type="EMBL" id="JANBVO010000007">
    <property type="protein sequence ID" value="KAJ9150715.1"/>
    <property type="molecule type" value="Genomic_DNA"/>
</dbReference>
<dbReference type="InterPro" id="IPR001138">
    <property type="entry name" value="Zn2Cys6_DnaBD"/>
</dbReference>
<dbReference type="PANTHER" id="PTHR38791:SF5">
    <property type="entry name" value="TRANSCRIPTION FACTOR DBAG-RELATED"/>
    <property type="match status" value="1"/>
</dbReference>
<keyword evidence="4" id="KW-1185">Reference proteome</keyword>
<dbReference type="PANTHER" id="PTHR38791">
    <property type="entry name" value="ZN(II)2CYS6 TRANSCRIPTION FACTOR (EUROFUNG)-RELATED-RELATED"/>
    <property type="match status" value="1"/>
</dbReference>
<dbReference type="SUPFAM" id="SSF57701">
    <property type="entry name" value="Zn2/Cys6 DNA-binding domain"/>
    <property type="match status" value="1"/>
</dbReference>
<dbReference type="Gene3D" id="4.10.240.10">
    <property type="entry name" value="Zn(2)-C6 fungal-type DNA-binding domain"/>
    <property type="match status" value="1"/>
</dbReference>
<dbReference type="Pfam" id="PF00172">
    <property type="entry name" value="Zn_clus"/>
    <property type="match status" value="1"/>
</dbReference>
<dbReference type="GO" id="GO:0000981">
    <property type="term" value="F:DNA-binding transcription factor activity, RNA polymerase II-specific"/>
    <property type="evidence" value="ECO:0007669"/>
    <property type="project" value="InterPro"/>
</dbReference>
<organism evidence="3 4">
    <name type="scientific">Pleurostoma richardsiae</name>
    <dbReference type="NCBI Taxonomy" id="41990"/>
    <lineage>
        <taxon>Eukaryota</taxon>
        <taxon>Fungi</taxon>
        <taxon>Dikarya</taxon>
        <taxon>Ascomycota</taxon>
        <taxon>Pezizomycotina</taxon>
        <taxon>Sordariomycetes</taxon>
        <taxon>Sordariomycetidae</taxon>
        <taxon>Calosphaeriales</taxon>
        <taxon>Pleurostomataceae</taxon>
        <taxon>Pleurostoma</taxon>
    </lineage>
</organism>
<dbReference type="PROSITE" id="PS00463">
    <property type="entry name" value="ZN2_CY6_FUNGAL_1"/>
    <property type="match status" value="1"/>
</dbReference>
<dbReference type="GO" id="GO:0008270">
    <property type="term" value="F:zinc ion binding"/>
    <property type="evidence" value="ECO:0007669"/>
    <property type="project" value="InterPro"/>
</dbReference>
<accession>A0AA38RM99</accession>
<dbReference type="InterPro" id="IPR053175">
    <property type="entry name" value="DHMBA_Reg_Transcription_Factor"/>
</dbReference>
<comment type="caution">
    <text evidence="3">The sequence shown here is derived from an EMBL/GenBank/DDBJ whole genome shotgun (WGS) entry which is preliminary data.</text>
</comment>
<name>A0AA38RM99_9PEZI</name>
<dbReference type="InterPro" id="IPR036864">
    <property type="entry name" value="Zn2-C6_fun-type_DNA-bd_sf"/>
</dbReference>
<reference evidence="3" key="1">
    <citation type="submission" date="2022-07" db="EMBL/GenBank/DDBJ databases">
        <title>Fungi with potential for degradation of polypropylene.</title>
        <authorList>
            <person name="Gostincar C."/>
        </authorList>
    </citation>
    <scope>NUCLEOTIDE SEQUENCE</scope>
    <source>
        <strain evidence="3">EXF-13308</strain>
    </source>
</reference>
<feature type="domain" description="Zn(2)-C6 fungal-type" evidence="2">
    <location>
        <begin position="9"/>
        <end position="38"/>
    </location>
</feature>